<dbReference type="InterPro" id="IPR050807">
    <property type="entry name" value="TransReg_Diox_bact_type"/>
</dbReference>
<keyword evidence="1" id="KW-0238">DNA-binding</keyword>
<protein>
    <recommendedName>
        <fullName evidence="2">HTH cro/C1-type domain-containing protein</fullName>
    </recommendedName>
</protein>
<sequence>MSIGKQIKAMRKIRGLTQKELAEKCSMADSAVRKYESGKIVPKIEMLKRIADALEMPVGAFLPSMGLGESTGSRIKIARERQGVTQAELAEKMGVTPQSISQYERNIINPKPETIKKFADALGVDARWLEVGEYEDNSLSGEEQQLLRYFRIMSPEGQHVALERMDELSQHPRYKKDF</sequence>
<dbReference type="AlphaFoldDB" id="A0A329UJ71"/>
<feature type="domain" description="HTH cro/C1-type" evidence="2">
    <location>
        <begin position="7"/>
        <end position="61"/>
    </location>
</feature>
<dbReference type="SMART" id="SM00530">
    <property type="entry name" value="HTH_XRE"/>
    <property type="match status" value="2"/>
</dbReference>
<dbReference type="PANTHER" id="PTHR46797:SF1">
    <property type="entry name" value="METHYLPHOSPHONATE SYNTHASE"/>
    <property type="match status" value="1"/>
</dbReference>
<comment type="caution">
    <text evidence="3">The sequence shown here is derived from an EMBL/GenBank/DDBJ whole genome shotgun (WGS) entry which is preliminary data.</text>
</comment>
<dbReference type="SUPFAM" id="SSF47413">
    <property type="entry name" value="lambda repressor-like DNA-binding domains"/>
    <property type="match status" value="2"/>
</dbReference>
<proteinExistence type="predicted"/>
<evidence type="ECO:0000313" key="4">
    <source>
        <dbReference type="Proteomes" id="UP000251281"/>
    </source>
</evidence>
<dbReference type="EMBL" id="PRLD01000001">
    <property type="protein sequence ID" value="RAW60768.1"/>
    <property type="molecule type" value="Genomic_DNA"/>
</dbReference>
<gene>
    <name evidence="3" type="ORF">C4N24_01280</name>
</gene>
<dbReference type="GO" id="GO:0003677">
    <property type="term" value="F:DNA binding"/>
    <property type="evidence" value="ECO:0007669"/>
    <property type="project" value="UniProtKB-KW"/>
</dbReference>
<dbReference type="Gene3D" id="1.10.260.40">
    <property type="entry name" value="lambda repressor-like DNA-binding domains"/>
    <property type="match status" value="2"/>
</dbReference>
<name>A0A329UJ71_9FIRM</name>
<dbReference type="RefSeq" id="WP_112089991.1">
    <property type="nucleotide sequence ID" value="NZ_PRLD01000001.1"/>
</dbReference>
<dbReference type="PANTHER" id="PTHR46797">
    <property type="entry name" value="HTH-TYPE TRANSCRIPTIONAL REGULATOR"/>
    <property type="match status" value="1"/>
</dbReference>
<dbReference type="InterPro" id="IPR010982">
    <property type="entry name" value="Lambda_DNA-bd_dom_sf"/>
</dbReference>
<feature type="domain" description="HTH cro/C1-type" evidence="2">
    <location>
        <begin position="75"/>
        <end position="129"/>
    </location>
</feature>
<dbReference type="GO" id="GO:0005829">
    <property type="term" value="C:cytosol"/>
    <property type="evidence" value="ECO:0007669"/>
    <property type="project" value="TreeGrafter"/>
</dbReference>
<evidence type="ECO:0000259" key="2">
    <source>
        <dbReference type="PROSITE" id="PS50943"/>
    </source>
</evidence>
<dbReference type="CDD" id="cd00093">
    <property type="entry name" value="HTH_XRE"/>
    <property type="match status" value="2"/>
</dbReference>
<dbReference type="InterPro" id="IPR001387">
    <property type="entry name" value="Cro/C1-type_HTH"/>
</dbReference>
<reference evidence="3 4" key="1">
    <citation type="submission" date="2018-02" db="EMBL/GenBank/DDBJ databases">
        <title>Complete genome sequencing of Faecalibacterium prausnitzii strains isolated from the human gut.</title>
        <authorList>
            <person name="Fitzgerald B.C."/>
            <person name="Shkoporov A.N."/>
            <person name="Ross P.R."/>
            <person name="Hill C."/>
        </authorList>
    </citation>
    <scope>NUCLEOTIDE SEQUENCE [LARGE SCALE GENOMIC DNA]</scope>
    <source>
        <strain evidence="3 4">APC923/51-1</strain>
    </source>
</reference>
<dbReference type="PROSITE" id="PS50943">
    <property type="entry name" value="HTH_CROC1"/>
    <property type="match status" value="2"/>
</dbReference>
<dbReference type="Pfam" id="PF01381">
    <property type="entry name" value="HTH_3"/>
    <property type="match status" value="2"/>
</dbReference>
<dbReference type="Proteomes" id="UP000251281">
    <property type="component" value="Unassembled WGS sequence"/>
</dbReference>
<evidence type="ECO:0000313" key="3">
    <source>
        <dbReference type="EMBL" id="RAW60768.1"/>
    </source>
</evidence>
<dbReference type="GO" id="GO:0003700">
    <property type="term" value="F:DNA-binding transcription factor activity"/>
    <property type="evidence" value="ECO:0007669"/>
    <property type="project" value="TreeGrafter"/>
</dbReference>
<accession>A0A329UJ71</accession>
<evidence type="ECO:0000256" key="1">
    <source>
        <dbReference type="ARBA" id="ARBA00023125"/>
    </source>
</evidence>
<organism evidence="3 4">
    <name type="scientific">Faecalibacterium prausnitzii</name>
    <dbReference type="NCBI Taxonomy" id="853"/>
    <lineage>
        <taxon>Bacteria</taxon>
        <taxon>Bacillati</taxon>
        <taxon>Bacillota</taxon>
        <taxon>Clostridia</taxon>
        <taxon>Eubacteriales</taxon>
        <taxon>Oscillospiraceae</taxon>
        <taxon>Faecalibacterium</taxon>
    </lineage>
</organism>